<dbReference type="PANTHER" id="PTHR15039:SF11">
    <property type="entry name" value="DOLICHOL PHOSPHATE-MANNOSE BIOSYNTHESIS REGULATORY PROTEIN"/>
    <property type="match status" value="1"/>
</dbReference>
<comment type="caution">
    <text evidence="8">The sequence shown here is derived from an EMBL/GenBank/DDBJ whole genome shotgun (WGS) entry which is preliminary data.</text>
</comment>
<reference evidence="8 9" key="1">
    <citation type="journal article" date="2024" name="bioRxiv">
        <title>Comparative genomics of Cryptococcus and Kwoniella reveals pathogenesis evolution and contrasting karyotype dynamics via intercentromeric recombination or chromosome fusion.</title>
        <authorList>
            <person name="Coelho M.A."/>
            <person name="David-Palma M."/>
            <person name="Shea T."/>
            <person name="Bowers K."/>
            <person name="McGinley-Smith S."/>
            <person name="Mohammad A.W."/>
            <person name="Gnirke A."/>
            <person name="Yurkov A.M."/>
            <person name="Nowrousian M."/>
            <person name="Sun S."/>
            <person name="Cuomo C.A."/>
            <person name="Heitman J."/>
        </authorList>
    </citation>
    <scope>NUCLEOTIDE SEQUENCE [LARGE SCALE GENOMIC DNA]</scope>
    <source>
        <strain evidence="8 9">CBS 13917</strain>
    </source>
</reference>
<accession>A0AAW0YVY9</accession>
<gene>
    <name evidence="8" type="ORF">IAR55_005248</name>
</gene>
<evidence type="ECO:0000256" key="4">
    <source>
        <dbReference type="ARBA" id="ARBA00022824"/>
    </source>
</evidence>
<comment type="subunit">
    <text evidence="7">Component of the dolichol-phosphate mannose (DPM) synthase complex.</text>
</comment>
<dbReference type="GO" id="GO:0005789">
    <property type="term" value="C:endoplasmic reticulum membrane"/>
    <property type="evidence" value="ECO:0007669"/>
    <property type="project" value="UniProtKB-SubCell"/>
</dbReference>
<protein>
    <recommendedName>
        <fullName evidence="7">Dolichol phosphate-mannose biosynthesis regulatory protein</fullName>
    </recommendedName>
</protein>
<dbReference type="Proteomes" id="UP001388673">
    <property type="component" value="Unassembled WGS sequence"/>
</dbReference>
<feature type="transmembrane region" description="Helical" evidence="7">
    <location>
        <begin position="40"/>
        <end position="62"/>
    </location>
</feature>
<dbReference type="GO" id="GO:0033185">
    <property type="term" value="C:dolichol-phosphate-mannose synthase complex"/>
    <property type="evidence" value="ECO:0007669"/>
    <property type="project" value="TreeGrafter"/>
</dbReference>
<evidence type="ECO:0000313" key="9">
    <source>
        <dbReference type="Proteomes" id="UP001388673"/>
    </source>
</evidence>
<dbReference type="PANTHER" id="PTHR15039">
    <property type="entry name" value="DOLICHOL PHOSPHATE-MANNOSE BIOSYNTHESIS REGULATORY PROTEIN"/>
    <property type="match status" value="1"/>
</dbReference>
<dbReference type="GO" id="GO:0030234">
    <property type="term" value="F:enzyme regulator activity"/>
    <property type="evidence" value="ECO:0007669"/>
    <property type="project" value="UniProtKB-UniRule"/>
</dbReference>
<dbReference type="AlphaFoldDB" id="A0AAW0YVY9"/>
<evidence type="ECO:0000256" key="6">
    <source>
        <dbReference type="ARBA" id="ARBA00023136"/>
    </source>
</evidence>
<evidence type="ECO:0000256" key="5">
    <source>
        <dbReference type="ARBA" id="ARBA00022989"/>
    </source>
</evidence>
<organism evidence="8 9">
    <name type="scientific">Kwoniella newhampshirensis</name>
    <dbReference type="NCBI Taxonomy" id="1651941"/>
    <lineage>
        <taxon>Eukaryota</taxon>
        <taxon>Fungi</taxon>
        <taxon>Dikarya</taxon>
        <taxon>Basidiomycota</taxon>
        <taxon>Agaricomycotina</taxon>
        <taxon>Tremellomycetes</taxon>
        <taxon>Tremellales</taxon>
        <taxon>Cryptococcaceae</taxon>
        <taxon>Kwoniella</taxon>
    </lineage>
</organism>
<name>A0AAW0YVY9_9TREE</name>
<keyword evidence="3 7" id="KW-0812">Transmembrane</keyword>
<dbReference type="RefSeq" id="XP_066800908.1">
    <property type="nucleotide sequence ID" value="XM_066948340.1"/>
</dbReference>
<comment type="subcellular location">
    <subcellularLocation>
        <location evidence="1 7">Endoplasmic reticulum membrane</location>
        <topology evidence="1 7">Multi-pass membrane protein</topology>
    </subcellularLocation>
</comment>
<comment type="similarity">
    <text evidence="2 7">Belongs to the DPM2 family.</text>
</comment>
<evidence type="ECO:0000256" key="3">
    <source>
        <dbReference type="ARBA" id="ARBA00022692"/>
    </source>
</evidence>
<dbReference type="GO" id="GO:0006506">
    <property type="term" value="P:GPI anchor biosynthetic process"/>
    <property type="evidence" value="ECO:0007669"/>
    <property type="project" value="TreeGrafter"/>
</dbReference>
<comment type="function">
    <text evidence="7">Regulatory subunit of the dolichol-phosphate mannose (DPM) synthase complex; essential for the ER localization.</text>
</comment>
<evidence type="ECO:0000256" key="7">
    <source>
        <dbReference type="RuleBase" id="RU365084"/>
    </source>
</evidence>
<proteinExistence type="inferred from homology"/>
<dbReference type="KEGG" id="kne:92182506"/>
<dbReference type="GO" id="GO:0180047">
    <property type="term" value="P:dolichol phosphate mannose biosynthetic process"/>
    <property type="evidence" value="ECO:0007669"/>
    <property type="project" value="InterPro"/>
</dbReference>
<keyword evidence="5 7" id="KW-1133">Transmembrane helix</keyword>
<evidence type="ECO:0000313" key="8">
    <source>
        <dbReference type="EMBL" id="KAK8847390.1"/>
    </source>
</evidence>
<evidence type="ECO:0000256" key="2">
    <source>
        <dbReference type="ARBA" id="ARBA00005478"/>
    </source>
</evidence>
<dbReference type="Pfam" id="PF07297">
    <property type="entry name" value="DPM2"/>
    <property type="match status" value="1"/>
</dbReference>
<comment type="caution">
    <text evidence="7">Lacks conserved residue(s) required for the propagation of feature annotation.</text>
</comment>
<dbReference type="InterPro" id="IPR009914">
    <property type="entry name" value="DPM2"/>
</dbReference>
<keyword evidence="9" id="KW-1185">Reference proteome</keyword>
<dbReference type="GeneID" id="92182506"/>
<sequence length="76" mass="8634">MLFVAAFVFVYYSVWALLLPFLPPSSPVQSLFPPREWAIRLPLLLLLGGITLVSLFFARVMWIEARKKALKAGKKV</sequence>
<keyword evidence="4 7" id="KW-0256">Endoplasmic reticulum</keyword>
<comment type="pathway">
    <text evidence="7">Protein modification; protein glycosylation.</text>
</comment>
<evidence type="ECO:0000256" key="1">
    <source>
        <dbReference type="ARBA" id="ARBA00004477"/>
    </source>
</evidence>
<dbReference type="EMBL" id="JBCAWK010000010">
    <property type="protein sequence ID" value="KAK8847390.1"/>
    <property type="molecule type" value="Genomic_DNA"/>
</dbReference>
<keyword evidence="6 7" id="KW-0472">Membrane</keyword>